<dbReference type="InterPro" id="IPR012495">
    <property type="entry name" value="TadE-like_dom"/>
</dbReference>
<dbReference type="AlphaFoldDB" id="A0A844Z1X5"/>
<feature type="domain" description="TadE-like" evidence="2">
    <location>
        <begin position="18"/>
        <end position="58"/>
    </location>
</feature>
<keyword evidence="1" id="KW-1133">Transmembrane helix</keyword>
<sequence length="215" mass="22696">MTGARSQLSRIGRADGAVATTEFALLLPLFLVLGVGGVDTASYILTHMRMSQLALQVADNASRMGERNVLVSRKVYESDINDVFIGARQAASGLDIAGRGRIILSSLERNADGGQWIHWQRCTGTLARASAYGPQGTGATGTAFPGMGPAGTRITAGAGDAVMFVEVAYRYHAVSGLSPFDGRLIVYTGSYNVRDARDLTQVYQTTPAAMVATCS</sequence>
<dbReference type="Pfam" id="PF07811">
    <property type="entry name" value="TadE"/>
    <property type="match status" value="1"/>
</dbReference>
<evidence type="ECO:0000256" key="1">
    <source>
        <dbReference type="SAM" id="Phobius"/>
    </source>
</evidence>
<evidence type="ECO:0000313" key="4">
    <source>
        <dbReference type="Proteomes" id="UP000466966"/>
    </source>
</evidence>
<keyword evidence="4" id="KW-1185">Reference proteome</keyword>
<dbReference type="OrthoDB" id="7432392at2"/>
<accession>A0A844Z1X5</accession>
<feature type="transmembrane region" description="Helical" evidence="1">
    <location>
        <begin position="23"/>
        <end position="45"/>
    </location>
</feature>
<evidence type="ECO:0000259" key="2">
    <source>
        <dbReference type="Pfam" id="PF07811"/>
    </source>
</evidence>
<keyword evidence="1" id="KW-0812">Transmembrane</keyword>
<name>A0A844Z1X5_9SPHN</name>
<proteinExistence type="predicted"/>
<dbReference type="EMBL" id="WTYV01000009">
    <property type="protein sequence ID" value="MXO73348.1"/>
    <property type="molecule type" value="Genomic_DNA"/>
</dbReference>
<keyword evidence="1" id="KW-0472">Membrane</keyword>
<comment type="caution">
    <text evidence="3">The sequence shown here is derived from an EMBL/GenBank/DDBJ whole genome shotgun (WGS) entry which is preliminary data.</text>
</comment>
<reference evidence="3 4" key="1">
    <citation type="submission" date="2019-12" db="EMBL/GenBank/DDBJ databases">
        <title>Genomic-based taxomic classification of the family Erythrobacteraceae.</title>
        <authorList>
            <person name="Xu L."/>
        </authorList>
    </citation>
    <scope>NUCLEOTIDE SEQUENCE [LARGE SCALE GENOMIC DNA]</scope>
    <source>
        <strain evidence="3 4">M0322</strain>
    </source>
</reference>
<dbReference type="Proteomes" id="UP000466966">
    <property type="component" value="Unassembled WGS sequence"/>
</dbReference>
<evidence type="ECO:0000313" key="3">
    <source>
        <dbReference type="EMBL" id="MXO73348.1"/>
    </source>
</evidence>
<organism evidence="3 4">
    <name type="scientific">Alteraurantiacibacter buctensis</name>
    <dbReference type="NCBI Taxonomy" id="1503981"/>
    <lineage>
        <taxon>Bacteria</taxon>
        <taxon>Pseudomonadati</taxon>
        <taxon>Pseudomonadota</taxon>
        <taxon>Alphaproteobacteria</taxon>
        <taxon>Sphingomonadales</taxon>
        <taxon>Erythrobacteraceae</taxon>
        <taxon>Alteraurantiacibacter</taxon>
    </lineage>
</organism>
<gene>
    <name evidence="3" type="ORF">GRI99_17120</name>
</gene>
<protein>
    <recommendedName>
        <fullName evidence="2">TadE-like domain-containing protein</fullName>
    </recommendedName>
</protein>
<dbReference type="RefSeq" id="WP_160773276.1">
    <property type="nucleotide sequence ID" value="NZ_WTYV01000009.1"/>
</dbReference>